<evidence type="ECO:0000256" key="3">
    <source>
        <dbReference type="HAMAP-Rule" id="MF_01678"/>
    </source>
</evidence>
<dbReference type="Gene3D" id="3.40.50.10470">
    <property type="entry name" value="Translation initiation factor eif-2b, domain 2"/>
    <property type="match status" value="1"/>
</dbReference>
<dbReference type="InterPro" id="IPR011559">
    <property type="entry name" value="Initiation_fac_2B_a/b/d"/>
</dbReference>
<dbReference type="FunFam" id="1.20.120.420:FF:000003">
    <property type="entry name" value="Methylthioribose-1-phosphate isomerase"/>
    <property type="match status" value="1"/>
</dbReference>
<comment type="catalytic activity">
    <reaction evidence="2 3">
        <text>5-(methylsulfanyl)-alpha-D-ribose 1-phosphate = 5-(methylsulfanyl)-D-ribulose 1-phosphate</text>
        <dbReference type="Rhea" id="RHEA:19989"/>
        <dbReference type="ChEBI" id="CHEBI:58533"/>
        <dbReference type="ChEBI" id="CHEBI:58548"/>
        <dbReference type="EC" id="5.3.1.23"/>
    </reaction>
</comment>
<feature type="active site" description="Proton donor" evidence="3">
    <location>
        <position position="233"/>
    </location>
</feature>
<proteinExistence type="inferred from homology"/>
<evidence type="ECO:0000313" key="5">
    <source>
        <dbReference type="Proteomes" id="UP000282930"/>
    </source>
</evidence>
<feature type="binding site" evidence="3">
    <location>
        <begin position="44"/>
        <end position="46"/>
    </location>
    <ligand>
        <name>substrate</name>
    </ligand>
</feature>
<dbReference type="InterPro" id="IPR027363">
    <property type="entry name" value="M1Pi_N"/>
</dbReference>
<dbReference type="Proteomes" id="UP000282930">
    <property type="component" value="Chromosome"/>
</dbReference>
<feature type="binding site" evidence="3">
    <location>
        <position position="85"/>
    </location>
    <ligand>
        <name>substrate</name>
    </ligand>
</feature>
<keyword evidence="5" id="KW-1185">Reference proteome</keyword>
<dbReference type="Pfam" id="PF01008">
    <property type="entry name" value="IF-2B"/>
    <property type="match status" value="1"/>
</dbReference>
<keyword evidence="3" id="KW-0028">Amino-acid biosynthesis</keyword>
<dbReference type="RefSeq" id="WP_127351811.1">
    <property type="nucleotide sequence ID" value="NZ_CP034791.1"/>
</dbReference>
<dbReference type="KEGG" id="ccha:ELD05_06625"/>
<dbReference type="HAMAP" id="MF_01678">
    <property type="entry name" value="Salvage_MtnA"/>
    <property type="match status" value="1"/>
</dbReference>
<sequence>MKHFEFENDKLIVLDQRKLPFEKEYFVCSTYQDAYVAIKDMIIRGAPLIGIVAAYGVVLGFKEIIEKNMESTKIYEIINYLASSRPTAVNLFWALERMKKVFEKARNLSQSQIYSVLLDEARKIEDEDKSINKKIGEHGNTLIKEGANILTHCNAGALATGGYGTALGVIREAHFTGKNIHVYVDETRPYLQGARLTAFELSEDGIPNTVICDNMAGYLMKLGKIDCVIVGADRIALNGDTANKIGTYSLSVLAKHHGIPFYIAAPVSTIDFNIKSGSEIPIEERSEDEIRFFNGKKIVPDESKVFNPAFDVTPAENITAIITDKGIIFPPFEENISKLKEK</sequence>
<dbReference type="InterPro" id="IPR005251">
    <property type="entry name" value="IF-M1Pi"/>
</dbReference>
<dbReference type="EC" id="5.3.1.23" evidence="3"/>
<keyword evidence="1 3" id="KW-0413">Isomerase</keyword>
<feature type="site" description="Transition state stabilizer" evidence="3">
    <location>
        <position position="153"/>
    </location>
</feature>
<evidence type="ECO:0000313" key="4">
    <source>
        <dbReference type="EMBL" id="AZT90341.1"/>
    </source>
</evidence>
<dbReference type="SUPFAM" id="SSF100950">
    <property type="entry name" value="NagB/RpiA/CoA transferase-like"/>
    <property type="match status" value="1"/>
</dbReference>
<evidence type="ECO:0000256" key="1">
    <source>
        <dbReference type="ARBA" id="ARBA00023235"/>
    </source>
</evidence>
<dbReference type="NCBIfam" id="TIGR00512">
    <property type="entry name" value="salvage_mtnA"/>
    <property type="match status" value="1"/>
</dbReference>
<protein>
    <recommendedName>
        <fullName evidence="3">Methylthioribose-1-phosphate isomerase</fullName>
        <shortName evidence="3">M1Pi</shortName>
        <shortName evidence="3">MTR-1-P isomerase</shortName>
        <ecNumber evidence="3">5.3.1.23</ecNumber>
    </recommendedName>
    <alternativeName>
        <fullName evidence="3">S-methyl-5-thioribose-1-phosphate isomerase</fullName>
    </alternativeName>
</protein>
<keyword evidence="3" id="KW-0486">Methionine biosynthesis</keyword>
<reference evidence="4 5" key="1">
    <citation type="submission" date="2018-12" db="EMBL/GenBank/DDBJ databases">
        <title>Genome sequence from the cellulolytic species, Caldicellulosiruptor changbaiensis.</title>
        <authorList>
            <person name="Blumer-Schuette S.E."/>
            <person name="Mendoza C."/>
        </authorList>
    </citation>
    <scope>NUCLEOTIDE SEQUENCE [LARGE SCALE GENOMIC DNA]</scope>
    <source>
        <strain evidence="4 5">CBS-Z</strain>
    </source>
</reference>
<comment type="similarity">
    <text evidence="3">Belongs to the EIF-2B alpha/beta/delta subunits family. MtnA subfamily.</text>
</comment>
<dbReference type="GO" id="GO:0019509">
    <property type="term" value="P:L-methionine salvage from methylthioadenosine"/>
    <property type="evidence" value="ECO:0007669"/>
    <property type="project" value="UniProtKB-UniRule"/>
</dbReference>
<dbReference type="InterPro" id="IPR000649">
    <property type="entry name" value="IF-2B-related"/>
</dbReference>
<dbReference type="UniPathway" id="UPA00904">
    <property type="reaction ID" value="UER00874"/>
</dbReference>
<accession>A0A3T0D5J2</accession>
<organism evidence="4 5">
    <name type="scientific">Caldicellulosiruptor changbaiensis</name>
    <dbReference type="NCBI Taxonomy" id="1222016"/>
    <lineage>
        <taxon>Bacteria</taxon>
        <taxon>Bacillati</taxon>
        <taxon>Bacillota</taxon>
        <taxon>Bacillota incertae sedis</taxon>
        <taxon>Caldicellulosiruptorales</taxon>
        <taxon>Caldicellulosiruptoraceae</taxon>
        <taxon>Caldicellulosiruptor</taxon>
    </lineage>
</organism>
<comment type="pathway">
    <text evidence="3">Amino-acid biosynthesis; L-methionine biosynthesis via salvage pathway; L-methionine from S-methyl-5-thio-alpha-D-ribose 1-phosphate: step 1/6.</text>
</comment>
<evidence type="ECO:0000256" key="2">
    <source>
        <dbReference type="ARBA" id="ARBA00052401"/>
    </source>
</evidence>
<dbReference type="InterPro" id="IPR042529">
    <property type="entry name" value="IF_2B-like_C"/>
</dbReference>
<gene>
    <name evidence="3 4" type="primary">mtnA</name>
    <name evidence="4" type="ORF">ELD05_06625</name>
</gene>
<dbReference type="InterPro" id="IPR037171">
    <property type="entry name" value="NagB/RpiA_transferase-like"/>
</dbReference>
<dbReference type="NCBIfam" id="NF004326">
    <property type="entry name" value="PRK05720.1"/>
    <property type="match status" value="1"/>
</dbReference>
<feature type="binding site" evidence="3">
    <location>
        <position position="192"/>
    </location>
    <ligand>
        <name>substrate</name>
    </ligand>
</feature>
<dbReference type="PANTHER" id="PTHR43475:SF1">
    <property type="entry name" value="METHYLTHIORIBOSE-1-PHOSPHATE ISOMERASE"/>
    <property type="match status" value="1"/>
</dbReference>
<dbReference type="AlphaFoldDB" id="A0A3T0D5J2"/>
<dbReference type="FunFam" id="3.40.50.10470:FF:000006">
    <property type="entry name" value="Methylthioribose-1-phosphate isomerase"/>
    <property type="match status" value="1"/>
</dbReference>
<dbReference type="PANTHER" id="PTHR43475">
    <property type="entry name" value="METHYLTHIORIBOSE-1-PHOSPHATE ISOMERASE"/>
    <property type="match status" value="1"/>
</dbReference>
<feature type="binding site" evidence="3">
    <location>
        <begin position="243"/>
        <end position="244"/>
    </location>
    <ligand>
        <name>substrate</name>
    </ligand>
</feature>
<comment type="function">
    <text evidence="3">Catalyzes the interconversion of methylthioribose-1-phosphate (MTR-1-P) into methylthioribulose-1-phosphate (MTRu-1-P).</text>
</comment>
<dbReference type="GO" id="GO:0046523">
    <property type="term" value="F:S-methyl-5-thioribose-1-phosphate isomerase activity"/>
    <property type="evidence" value="ECO:0007669"/>
    <property type="project" value="UniProtKB-UniRule"/>
</dbReference>
<dbReference type="EMBL" id="CP034791">
    <property type="protein sequence ID" value="AZT90341.1"/>
    <property type="molecule type" value="Genomic_DNA"/>
</dbReference>
<dbReference type="NCBIfam" id="TIGR00524">
    <property type="entry name" value="eIF-2B_rel"/>
    <property type="match status" value="1"/>
</dbReference>
<name>A0A3T0D5J2_9FIRM</name>
<dbReference type="Gene3D" id="1.20.120.420">
    <property type="entry name" value="translation initiation factor eif-2b, domain 1"/>
    <property type="match status" value="1"/>
</dbReference>